<feature type="transmembrane region" description="Helical" evidence="12">
    <location>
        <begin position="98"/>
        <end position="118"/>
    </location>
</feature>
<geneLocation type="mitochondrion" evidence="13"/>
<dbReference type="PANTHER" id="PTHR11410:SF0">
    <property type="entry name" value="ATP SYNTHASE SUBUNIT A"/>
    <property type="match status" value="1"/>
</dbReference>
<evidence type="ECO:0000256" key="5">
    <source>
        <dbReference type="ARBA" id="ARBA00022692"/>
    </source>
</evidence>
<organism evidence="13">
    <name type="scientific">Agelena silvatica</name>
    <dbReference type="NCBI Taxonomy" id="648239"/>
    <lineage>
        <taxon>Eukaryota</taxon>
        <taxon>Metazoa</taxon>
        <taxon>Ecdysozoa</taxon>
        <taxon>Arthropoda</taxon>
        <taxon>Chelicerata</taxon>
        <taxon>Arachnida</taxon>
        <taxon>Araneae</taxon>
        <taxon>Araneomorphae</taxon>
        <taxon>Entelegynae</taxon>
        <taxon>Agelenidae</taxon>
        <taxon>Agelena</taxon>
    </lineage>
</organism>
<evidence type="ECO:0000256" key="1">
    <source>
        <dbReference type="ARBA" id="ARBA00004141"/>
    </source>
</evidence>
<evidence type="ECO:0000256" key="11">
    <source>
        <dbReference type="RuleBase" id="RU004450"/>
    </source>
</evidence>
<evidence type="ECO:0000256" key="3">
    <source>
        <dbReference type="ARBA" id="ARBA00022448"/>
    </source>
</evidence>
<keyword evidence="4" id="KW-0138">CF(0)</keyword>
<gene>
    <name evidence="13" type="primary">ATP6</name>
</gene>
<keyword evidence="8" id="KW-0406">Ion transport</keyword>
<evidence type="ECO:0000256" key="6">
    <source>
        <dbReference type="ARBA" id="ARBA00022781"/>
    </source>
</evidence>
<protein>
    <recommendedName>
        <fullName evidence="11">ATP synthase subunit a</fullName>
    </recommendedName>
</protein>
<dbReference type="AlphaFoldDB" id="A0A1P8VZ94"/>
<evidence type="ECO:0000256" key="4">
    <source>
        <dbReference type="ARBA" id="ARBA00022547"/>
    </source>
</evidence>
<dbReference type="InterPro" id="IPR023011">
    <property type="entry name" value="ATP_synth_F0_asu_AS"/>
</dbReference>
<feature type="transmembrane region" description="Helical" evidence="12">
    <location>
        <begin position="164"/>
        <end position="182"/>
    </location>
</feature>
<dbReference type="SUPFAM" id="SSF81336">
    <property type="entry name" value="F1F0 ATP synthase subunit A"/>
    <property type="match status" value="1"/>
</dbReference>
<keyword evidence="3" id="KW-0813">Transport</keyword>
<name>A0A1P8VZ94_9ARAC</name>
<sequence length="222" mass="25106">MVVSLFSVFDPTSYFGVSLNWIIMFIIFMFLPSRYFFIKSDYVNIMFMVYGGVKKMFNEVGQPNHNVLSFLCVMTFLYLMMSNLLGLFPFVFTSTAHPMISLGFGFVLWVSFFLMGWFKNFKNSAAHLVPEGSPILLSPLLVLIESISHLIRPFTLSVRLAANMMAGHLIVGLLASISLINVTGFMSSLIFQSILLILEFGVAVIQGFVFSILLLLYALEYY</sequence>
<evidence type="ECO:0000256" key="7">
    <source>
        <dbReference type="ARBA" id="ARBA00022989"/>
    </source>
</evidence>
<dbReference type="InterPro" id="IPR000568">
    <property type="entry name" value="ATP_synth_F0_asu"/>
</dbReference>
<dbReference type="PROSITE" id="PS00449">
    <property type="entry name" value="ATPASE_A"/>
    <property type="match status" value="1"/>
</dbReference>
<accession>A0A1P8VZ94</accession>
<dbReference type="CDD" id="cd00310">
    <property type="entry name" value="ATP-synt_Fo_a_6"/>
    <property type="match status" value="1"/>
</dbReference>
<dbReference type="EMBL" id="KX290739">
    <property type="protein sequence ID" value="APZ84002.1"/>
    <property type="molecule type" value="Genomic_DNA"/>
</dbReference>
<dbReference type="GO" id="GO:0045259">
    <property type="term" value="C:proton-transporting ATP synthase complex"/>
    <property type="evidence" value="ECO:0007669"/>
    <property type="project" value="UniProtKB-KW"/>
</dbReference>
<dbReference type="GO" id="GO:0046933">
    <property type="term" value="F:proton-transporting ATP synthase activity, rotational mechanism"/>
    <property type="evidence" value="ECO:0007669"/>
    <property type="project" value="TreeGrafter"/>
</dbReference>
<keyword evidence="9 12" id="KW-0472">Membrane</keyword>
<evidence type="ECO:0000256" key="12">
    <source>
        <dbReference type="SAM" id="Phobius"/>
    </source>
</evidence>
<dbReference type="InterPro" id="IPR035908">
    <property type="entry name" value="F0_ATP_A_sf"/>
</dbReference>
<keyword evidence="7 12" id="KW-1133">Transmembrane helix</keyword>
<dbReference type="NCBIfam" id="TIGR01131">
    <property type="entry name" value="ATP_synt_6_or_A"/>
    <property type="match status" value="1"/>
</dbReference>
<feature type="transmembrane region" description="Helical" evidence="12">
    <location>
        <begin position="12"/>
        <end position="31"/>
    </location>
</feature>
<dbReference type="RefSeq" id="YP_009349342.1">
    <property type="nucleotide sequence ID" value="NC_033971.1"/>
</dbReference>
<dbReference type="Pfam" id="PF00119">
    <property type="entry name" value="ATP-synt_A"/>
    <property type="match status" value="1"/>
</dbReference>
<keyword evidence="5 12" id="KW-0812">Transmembrane</keyword>
<comment type="similarity">
    <text evidence="2">Belongs to the ATPase A chain family.</text>
</comment>
<dbReference type="CTD" id="4508"/>
<dbReference type="PANTHER" id="PTHR11410">
    <property type="entry name" value="ATP SYNTHASE SUBUNIT A"/>
    <property type="match status" value="1"/>
</dbReference>
<dbReference type="GO" id="GO:0005743">
    <property type="term" value="C:mitochondrial inner membrane"/>
    <property type="evidence" value="ECO:0007669"/>
    <property type="project" value="UniProtKB-SubCell"/>
</dbReference>
<evidence type="ECO:0000256" key="9">
    <source>
        <dbReference type="ARBA" id="ARBA00023136"/>
    </source>
</evidence>
<evidence type="ECO:0000313" key="13">
    <source>
        <dbReference type="EMBL" id="APZ84002.1"/>
    </source>
</evidence>
<feature type="transmembrane region" description="Helical" evidence="12">
    <location>
        <begin position="194"/>
        <end position="219"/>
    </location>
</feature>
<evidence type="ECO:0000256" key="2">
    <source>
        <dbReference type="ARBA" id="ARBA00006810"/>
    </source>
</evidence>
<evidence type="ECO:0000256" key="8">
    <source>
        <dbReference type="ARBA" id="ARBA00023065"/>
    </source>
</evidence>
<dbReference type="InterPro" id="IPR045083">
    <property type="entry name" value="ATP_synth_F0_asu_bact/mt"/>
</dbReference>
<keyword evidence="13" id="KW-0496">Mitochondrion</keyword>
<keyword evidence="6" id="KW-0375">Hydrogen ion transport</keyword>
<keyword evidence="10" id="KW-0066">ATP synthesis</keyword>
<feature type="transmembrane region" description="Helical" evidence="12">
    <location>
        <begin position="67"/>
        <end position="92"/>
    </location>
</feature>
<dbReference type="PRINTS" id="PR00123">
    <property type="entry name" value="ATPASEA"/>
</dbReference>
<reference evidence="13" key="1">
    <citation type="submission" date="2016-05" db="EMBL/GenBank/DDBJ databases">
        <title>The complete mitochondrial genome of Agelena silvatica.</title>
        <authorList>
            <person name="Zhu X."/>
            <person name="Zhang Z."/>
            <person name="Peng Z."/>
        </authorList>
    </citation>
    <scope>NUCLEOTIDE SEQUENCE</scope>
</reference>
<comment type="subcellular location">
    <subcellularLocation>
        <location evidence="1">Membrane</location>
        <topology evidence="1">Multi-pass membrane protein</topology>
    </subcellularLocation>
    <subcellularLocation>
        <location evidence="11">Mitochondrion inner membrane</location>
        <topology evidence="11">Multi-pass membrane protein</topology>
    </subcellularLocation>
</comment>
<dbReference type="Gene3D" id="1.20.120.220">
    <property type="entry name" value="ATP synthase, F0 complex, subunit A"/>
    <property type="match status" value="1"/>
</dbReference>
<evidence type="ECO:0000256" key="10">
    <source>
        <dbReference type="ARBA" id="ARBA00023310"/>
    </source>
</evidence>
<proteinExistence type="inferred from homology"/>
<dbReference type="GeneID" id="31085229"/>